<dbReference type="HOGENOM" id="CLU_2244029_0_0_14"/>
<dbReference type="EMBL" id="FO681348">
    <property type="protein sequence ID" value="CCV65788.1"/>
    <property type="molecule type" value="Genomic_DNA"/>
</dbReference>
<keyword evidence="3" id="KW-1185">Reference proteome</keyword>
<name>U4KRJ0_9MOLU</name>
<proteinExistence type="predicted"/>
<evidence type="ECO:0000256" key="1">
    <source>
        <dbReference type="SAM" id="MobiDB-lite"/>
    </source>
</evidence>
<dbReference type="GO" id="GO:0090529">
    <property type="term" value="P:cell septum assembly"/>
    <property type="evidence" value="ECO:0007669"/>
    <property type="project" value="InterPro"/>
</dbReference>
<reference evidence="2 3" key="1">
    <citation type="journal article" date="2013" name="J. Mol. Microbiol. Biotechnol.">
        <title>Analysis of the Complete Genomes of Acholeplasma brassicae , A. palmae and A. laidlawii and Their Comparison to the Obligate Parasites from ' Candidatus Phytoplasma'.</title>
        <authorList>
            <person name="Kube M."/>
            <person name="Siewert C."/>
            <person name="Migdoll A.M."/>
            <person name="Duduk B."/>
            <person name="Holz S."/>
            <person name="Rabus R."/>
            <person name="Seemuller E."/>
            <person name="Mitrovic J."/>
            <person name="Muller I."/>
            <person name="Buttner C."/>
            <person name="Reinhardt R."/>
        </authorList>
    </citation>
    <scope>NUCLEOTIDE SEQUENCE [LARGE SCALE GENOMIC DNA]</scope>
    <source>
        <strain evidence="3">0502</strain>
    </source>
</reference>
<dbReference type="STRING" id="61635.BN85307670"/>
<keyword evidence="2" id="KW-0131">Cell cycle</keyword>
<dbReference type="InterPro" id="IPR038594">
    <property type="entry name" value="SepF-like_sf"/>
</dbReference>
<dbReference type="Pfam" id="PF04472">
    <property type="entry name" value="SepF"/>
    <property type="match status" value="1"/>
</dbReference>
<dbReference type="Proteomes" id="UP000032737">
    <property type="component" value="Chromosome"/>
</dbReference>
<accession>U4KRJ0</accession>
<evidence type="ECO:0000313" key="3">
    <source>
        <dbReference type="Proteomes" id="UP000032737"/>
    </source>
</evidence>
<keyword evidence="2" id="KW-0132">Cell division</keyword>
<dbReference type="OrthoDB" id="384666at2"/>
<dbReference type="AlphaFoldDB" id="U4KRJ0"/>
<dbReference type="Gene3D" id="3.30.110.150">
    <property type="entry name" value="SepF-like protein"/>
    <property type="match status" value="1"/>
</dbReference>
<evidence type="ECO:0000313" key="2">
    <source>
        <dbReference type="EMBL" id="CCV65788.1"/>
    </source>
</evidence>
<feature type="region of interest" description="Disordered" evidence="1">
    <location>
        <begin position="1"/>
        <end position="20"/>
    </location>
</feature>
<dbReference type="InterPro" id="IPR007561">
    <property type="entry name" value="Cell_div_SepF/SepF-rel"/>
</dbReference>
<protein>
    <submittedName>
        <fullName evidence="2">Cell division protein SepF</fullName>
    </submittedName>
</protein>
<sequence>MGFFSKSKQQTTRELPNYQKESITNSFERIIFEHITTDEDEYIMTLAQELLSGNPLVLNFEEQSPDSANKIMAFLSGVIFAVEGQIVQISQKVFLFAREQDFKDGTLKQFIDEYKE</sequence>
<dbReference type="KEGG" id="abra:BN85307670"/>
<gene>
    <name evidence="2" type="primary">sepF</name>
    <name evidence="2" type="ORF">BN85307670</name>
</gene>
<dbReference type="RefSeq" id="WP_030004651.1">
    <property type="nucleotide sequence ID" value="NC_022549.1"/>
</dbReference>
<organism evidence="2 3">
    <name type="scientific">Acholeplasma brassicae</name>
    <dbReference type="NCBI Taxonomy" id="61635"/>
    <lineage>
        <taxon>Bacteria</taxon>
        <taxon>Bacillati</taxon>
        <taxon>Mycoplasmatota</taxon>
        <taxon>Mollicutes</taxon>
        <taxon>Acholeplasmatales</taxon>
        <taxon>Acholeplasmataceae</taxon>
        <taxon>Acholeplasma</taxon>
    </lineage>
</organism>